<dbReference type="AlphaFoldDB" id="A0ABD3I4B3"/>
<comment type="caution">
    <text evidence="1">The sequence shown here is derived from an EMBL/GenBank/DDBJ whole genome shotgun (WGS) entry which is preliminary data.</text>
</comment>
<name>A0ABD3I4B3_9MARC</name>
<gene>
    <name evidence="1" type="ORF">R1sor_012628</name>
</gene>
<organism evidence="1 2">
    <name type="scientific">Riccia sorocarpa</name>
    <dbReference type="NCBI Taxonomy" id="122646"/>
    <lineage>
        <taxon>Eukaryota</taxon>
        <taxon>Viridiplantae</taxon>
        <taxon>Streptophyta</taxon>
        <taxon>Embryophyta</taxon>
        <taxon>Marchantiophyta</taxon>
        <taxon>Marchantiopsida</taxon>
        <taxon>Marchantiidae</taxon>
        <taxon>Marchantiales</taxon>
        <taxon>Ricciaceae</taxon>
        <taxon>Riccia</taxon>
    </lineage>
</organism>
<dbReference type="Proteomes" id="UP001633002">
    <property type="component" value="Unassembled WGS sequence"/>
</dbReference>
<sequence>MGRGGGNGPSLFEFNLRATAWLGTTAEFEVPEATYFADPADPEIAVPEEPYIANPDEPEVVVLGVTPRRPNTRASMTRQREHINEVMQHCQAIEEQVVDERFWHLSRINQGGHPSCNAVMVGRNAPKAFCKTRIKSSGLSMHVHRISSTMQQAQDFPSIVDIHINVDLYAQKVQSVLSTFRFNSKGQKTCRRKTMASTECLKRLQYNNNASDRPLGSESREWIRENVPNFNTSRS</sequence>
<proteinExistence type="predicted"/>
<accession>A0ABD3I4B3</accession>
<dbReference type="EMBL" id="JBJQOH010000002">
    <property type="protein sequence ID" value="KAL3698552.1"/>
    <property type="molecule type" value="Genomic_DNA"/>
</dbReference>
<protein>
    <submittedName>
        <fullName evidence="1">Uncharacterized protein</fullName>
    </submittedName>
</protein>
<evidence type="ECO:0000313" key="1">
    <source>
        <dbReference type="EMBL" id="KAL3698552.1"/>
    </source>
</evidence>
<evidence type="ECO:0000313" key="2">
    <source>
        <dbReference type="Proteomes" id="UP001633002"/>
    </source>
</evidence>
<reference evidence="1 2" key="1">
    <citation type="submission" date="2024-09" db="EMBL/GenBank/DDBJ databases">
        <title>Chromosome-scale assembly of Riccia sorocarpa.</title>
        <authorList>
            <person name="Paukszto L."/>
        </authorList>
    </citation>
    <scope>NUCLEOTIDE SEQUENCE [LARGE SCALE GENOMIC DNA]</scope>
    <source>
        <strain evidence="1">LP-2024</strain>
        <tissue evidence="1">Aerial parts of the thallus</tissue>
    </source>
</reference>
<keyword evidence="2" id="KW-1185">Reference proteome</keyword>